<reference evidence="3 4" key="1">
    <citation type="submission" date="2018-10" db="EMBL/GenBank/DDBJ databases">
        <authorList>
            <consortium name="IHU Genomes"/>
        </authorList>
    </citation>
    <scope>NUCLEOTIDE SEQUENCE [LARGE SCALE GENOMIC DNA]</scope>
    <source>
        <strain evidence="3 4">A1</strain>
    </source>
</reference>
<keyword evidence="2" id="KW-0472">Membrane</keyword>
<gene>
    <name evidence="3" type="ORF">YASMINEVIRUS_996</name>
</gene>
<keyword evidence="4" id="KW-1185">Reference proteome</keyword>
<keyword evidence="2" id="KW-0812">Transmembrane</keyword>
<name>A0A5K0UAP3_9VIRU</name>
<keyword evidence="2" id="KW-1133">Transmembrane helix</keyword>
<evidence type="ECO:0000256" key="2">
    <source>
        <dbReference type="SAM" id="Phobius"/>
    </source>
</evidence>
<protein>
    <submittedName>
        <fullName evidence="3">Uncharacterized protein</fullName>
    </submittedName>
</protein>
<feature type="transmembrane region" description="Helical" evidence="2">
    <location>
        <begin position="330"/>
        <end position="351"/>
    </location>
</feature>
<evidence type="ECO:0000313" key="3">
    <source>
        <dbReference type="EMBL" id="VBB18533.1"/>
    </source>
</evidence>
<feature type="compositionally biased region" description="Gly residues" evidence="1">
    <location>
        <begin position="267"/>
        <end position="281"/>
    </location>
</feature>
<accession>A0A5K0UAP3</accession>
<proteinExistence type="predicted"/>
<comment type="caution">
    <text evidence="3">The sequence shown here is derived from an EMBL/GenBank/DDBJ whole genome shotgun (WGS) entry which is preliminary data.</text>
</comment>
<dbReference type="Proteomes" id="UP000594342">
    <property type="component" value="Unassembled WGS sequence"/>
</dbReference>
<feature type="region of interest" description="Disordered" evidence="1">
    <location>
        <begin position="248"/>
        <end position="304"/>
    </location>
</feature>
<evidence type="ECO:0000313" key="4">
    <source>
        <dbReference type="Proteomes" id="UP000594342"/>
    </source>
</evidence>
<feature type="compositionally biased region" description="Low complexity" evidence="1">
    <location>
        <begin position="282"/>
        <end position="299"/>
    </location>
</feature>
<dbReference type="EMBL" id="UPSH01000001">
    <property type="protein sequence ID" value="VBB18533.1"/>
    <property type="molecule type" value="Genomic_DNA"/>
</dbReference>
<organism evidence="3 4">
    <name type="scientific">Yasminevirus sp. GU-2018</name>
    <dbReference type="NCBI Taxonomy" id="2420051"/>
    <lineage>
        <taxon>Viruses</taxon>
        <taxon>Varidnaviria</taxon>
        <taxon>Bamfordvirae</taxon>
        <taxon>Nucleocytoviricota</taxon>
        <taxon>Megaviricetes</taxon>
        <taxon>Imitervirales</taxon>
        <taxon>Mimiviridae</taxon>
        <taxon>Klosneuvirinae</taxon>
        <taxon>Yasminevirus</taxon>
        <taxon>Yasminevirus saudimassiliense</taxon>
    </lineage>
</organism>
<evidence type="ECO:0000256" key="1">
    <source>
        <dbReference type="SAM" id="MobiDB-lite"/>
    </source>
</evidence>
<sequence>MTDALVSASIKNNLTTPGQLSYWRDRLFKLGTPTDDQIKNNLDNILSNTTIKRACCLGGTDPNNFNVNVRIPLPENYTTGIPEINTKFGYIDKVVSVPSSMCKNLPTATGRADYTKPAKNNPTYNGPCDDFYDVYCANMLAFYNDEYTSTYPNQKPDNKKFVSQYKPECACFSPDATIPQSVNYGPLCFMAQNCNTANNDSGTVYLDYRSRGTCPSSLTICNQIVDLSGAQAGGNIVVSPEMKNECKSNGIDLDNSTVNTGGSQQNTGGGQTGGQTGGQSGSGKQDNTSNTNKDTTSKTTVEEEGNNWLDDLFGGLGSESEEEKEKQKTVVIIVVVVIGLLFLALLMWGMYKSYKVMRSK</sequence>